<dbReference type="InterPro" id="IPR036861">
    <property type="entry name" value="Endochitinase-like_sf"/>
</dbReference>
<evidence type="ECO:0000256" key="2">
    <source>
        <dbReference type="ARBA" id="ARBA00023157"/>
    </source>
</evidence>
<dbReference type="AlphaFoldDB" id="A0A2D0TCI2"/>
<feature type="domain" description="Chitin-binding type-1" evidence="4">
    <location>
        <begin position="1"/>
        <end position="40"/>
    </location>
</feature>
<sequence>FQCGRQAGGARCSNGLCCSQFGYCGSTPPYCGAGQCQSQC</sequence>
<dbReference type="SUPFAM" id="SSF57016">
    <property type="entry name" value="Plant lectins/antimicrobial peptides"/>
    <property type="match status" value="1"/>
</dbReference>
<dbReference type="GO" id="GO:0045840">
    <property type="term" value="P:positive regulation of mitotic nuclear division"/>
    <property type="evidence" value="ECO:0007669"/>
    <property type="project" value="UniProtKB-ARBA"/>
</dbReference>
<dbReference type="PDB" id="5XDI">
    <property type="method" value="NMR"/>
    <property type="chains" value="A=1-40"/>
</dbReference>
<feature type="disulfide bond" evidence="3 6">
    <location>
        <begin position="12"/>
        <end position="24"/>
    </location>
</feature>
<protein>
    <submittedName>
        <fullName evidence="5">Vaccatide, vH1</fullName>
    </submittedName>
</protein>
<dbReference type="CDD" id="cd00035">
    <property type="entry name" value="ChtBD1"/>
    <property type="match status" value="1"/>
</dbReference>
<feature type="disulfide bond" evidence="3 6">
    <location>
        <begin position="17"/>
        <end position="31"/>
    </location>
</feature>
<dbReference type="GO" id="GO:0008061">
    <property type="term" value="F:chitin binding"/>
    <property type="evidence" value="ECO:0007669"/>
    <property type="project" value="UniProtKB-UniRule"/>
</dbReference>
<evidence type="ECO:0007829" key="6">
    <source>
        <dbReference type="PDB" id="5XDI"/>
    </source>
</evidence>
<name>A0A2D0TCI2_GYPVA</name>
<organism evidence="5">
    <name type="scientific">Gypsophila vaccaria</name>
    <name type="common">Cow soapwort</name>
    <name type="synonym">Saponaria vaccaria</name>
    <dbReference type="NCBI Taxonomy" id="39387"/>
    <lineage>
        <taxon>Eukaryota</taxon>
        <taxon>Viridiplantae</taxon>
        <taxon>Streptophyta</taxon>
        <taxon>Embryophyta</taxon>
        <taxon>Tracheophyta</taxon>
        <taxon>Spermatophyta</taxon>
        <taxon>Magnoliopsida</taxon>
        <taxon>eudicotyledons</taxon>
        <taxon>Gunneridae</taxon>
        <taxon>Pentapetalae</taxon>
        <taxon>Caryophyllales</taxon>
        <taxon>Caryophyllaceae</taxon>
        <taxon>Caryophylleae</taxon>
        <taxon>Gypsophila</taxon>
    </lineage>
</organism>
<evidence type="ECO:0000313" key="5">
    <source>
        <dbReference type="PDB" id="5XDI"/>
    </source>
</evidence>
<dbReference type="Gene3D" id="3.30.60.10">
    <property type="entry name" value="Endochitinase-like"/>
    <property type="match status" value="1"/>
</dbReference>
<dbReference type="Pfam" id="PF00187">
    <property type="entry name" value="Chitin_bind_1"/>
    <property type="match status" value="1"/>
</dbReference>
<proteinExistence type="evidence at protein level"/>
<dbReference type="PDBsum" id="5XDI"/>
<feature type="disulfide bond" evidence="3 6">
    <location>
        <begin position="36"/>
        <end position="40"/>
    </location>
</feature>
<dbReference type="SMR" id="A0A2D0TCI2"/>
<dbReference type="InterPro" id="IPR018371">
    <property type="entry name" value="Chitin-binding_1_CS"/>
</dbReference>
<reference evidence="5 6" key="1">
    <citation type="journal article" date="2017" name="Front. Plant Sci.">
        <title>Vaccatides: Antifungal Glutamine-Rich Hevein-Like Peptides from &lt;i&gt;Vaccaria hispanica&lt;/i&gt;.</title>
        <authorList>
            <person name="Wong K.H."/>
            <person name="Tan W.L."/>
            <person name="Kini S.G."/>
            <person name="Xiao T."/>
            <person name="Serra A."/>
            <person name="Sze S.K."/>
            <person name="Tam J.P."/>
        </authorList>
    </citation>
    <scope>STRUCTURE BY NMR</scope>
    <scope>DISULFIDE BONDS</scope>
</reference>
<dbReference type="PROSITE" id="PS50941">
    <property type="entry name" value="CHIT_BIND_I_2"/>
    <property type="match status" value="1"/>
</dbReference>
<keyword evidence="5 6" id="KW-0002">3D-structure</keyword>
<accession>A0A2D0TCI2</accession>
<dbReference type="InterPro" id="IPR001002">
    <property type="entry name" value="Chitin-bd_1"/>
</dbReference>
<dbReference type="FunFam" id="3.30.60.10:FF:000001">
    <property type="entry name" value="Basic endochitinase"/>
    <property type="match status" value="1"/>
</dbReference>
<evidence type="ECO:0000259" key="4">
    <source>
        <dbReference type="PROSITE" id="PS50941"/>
    </source>
</evidence>
<dbReference type="PRINTS" id="PR00451">
    <property type="entry name" value="CHITINBINDNG"/>
</dbReference>
<keyword evidence="1 3" id="KW-0147">Chitin-binding</keyword>
<dbReference type="BMRB" id="A0A2D0TCI2"/>
<dbReference type="SMART" id="SM00270">
    <property type="entry name" value="ChtBD1"/>
    <property type="match status" value="1"/>
</dbReference>
<evidence type="ECO:0000256" key="3">
    <source>
        <dbReference type="PROSITE-ProRule" id="PRU00261"/>
    </source>
</evidence>
<feature type="disulfide bond" evidence="3 6">
    <location>
        <begin position="3"/>
        <end position="18"/>
    </location>
</feature>
<evidence type="ECO:0000256" key="1">
    <source>
        <dbReference type="ARBA" id="ARBA00022669"/>
    </source>
</evidence>
<dbReference type="PROSITE" id="PS00026">
    <property type="entry name" value="CHIT_BIND_I_1"/>
    <property type="match status" value="1"/>
</dbReference>
<keyword evidence="2 3" id="KW-1015">Disulfide bond</keyword>